<feature type="domain" description="CCAAT-binding factor" evidence="3">
    <location>
        <begin position="463"/>
        <end position="637"/>
    </location>
</feature>
<dbReference type="OrthoDB" id="28947at2759"/>
<comment type="caution">
    <text evidence="4">The sequence shown here is derived from an EMBL/GenBank/DDBJ whole genome shotgun (WGS) entry which is preliminary data.</text>
</comment>
<reference evidence="5" key="1">
    <citation type="journal article" date="2015" name="PLoS Genet.">
        <title>Genome Sequence and Transcriptome Analyses of Chrysochromulina tobin: Metabolic Tools for Enhanced Algal Fitness in the Prominent Order Prymnesiales (Haptophyceae).</title>
        <authorList>
            <person name="Hovde B.T."/>
            <person name="Deodato C.R."/>
            <person name="Hunsperger H.M."/>
            <person name="Ryken S.A."/>
            <person name="Yost W."/>
            <person name="Jha R.K."/>
            <person name="Patterson J."/>
            <person name="Monnat R.J. Jr."/>
            <person name="Barlow S.B."/>
            <person name="Starkenburg S.R."/>
            <person name="Cattolico R.A."/>
        </authorList>
    </citation>
    <scope>NUCLEOTIDE SEQUENCE</scope>
    <source>
        <strain evidence="5">CCMP291</strain>
    </source>
</reference>
<dbReference type="InterPro" id="IPR016024">
    <property type="entry name" value="ARM-type_fold"/>
</dbReference>
<keyword evidence="5" id="KW-1185">Reference proteome</keyword>
<dbReference type="Pfam" id="PF03914">
    <property type="entry name" value="CBF"/>
    <property type="match status" value="1"/>
</dbReference>
<feature type="compositionally biased region" description="Basic and acidic residues" evidence="2">
    <location>
        <begin position="20"/>
        <end position="32"/>
    </location>
</feature>
<accession>A0A0M0JNP7</accession>
<sequence length="727" mass="77811">MADAEALRNEVRSILGGGGFDERNDFEDERRATAASSSNGAGGFKPKSRRAQQAMAKAKATGASPVDAKPTSGSKGGLEKLGVEGSSLPASVKPAARVLLPTTASWWEEVVVAPESAQPTADALVRERAAEAYEAEVAAFALLQKKKHGSDQKMVQRLTEAGTAKDKIAALTLQAQESSFHCLPHVRQLLSLAERPRAEVKLAATEALAELFLTRLLPSRPLLPFEKHPLTADAARVAAAAAAERAGKGNEFGKSGELPLRLLLQAHFEDELKLAYARLVGAVEGGTHDPLLHVRQRMVGRLYGMLCAKPELGRRVLSLLVNKLGDPDKKVSSRLAHLLGQLTVAHPAMKGVVLAESQRFVLRPNVSEAAQYYAVTFMNQMILTRREPHLAHTLLLIYLALFSARVSSGAPLGSRMFSCLLSGLHRAIPICDDPSTKEQTAELLSSQLTSIFRCAHASSFGTAVQALMVLSHATGFAPSASDRFHRALYESVLHPDLPTSSKQALFLNVVYKAMKADDTVARVAAFAKRLLQACAHAPPSFTCGVLMLLAEVSKSRPQLRKLLTAPPSTANGTGAVVDTGAAHAAAPAGVTKHSPDALVMGYDWNKREPKFAGAEGSRLWELTPLLHHYHPSVVQFAQCVARAEPISYAGDPLRDFGLMPFLDKFVFKNPKAAKRQQKGGSIMQPVIDGAGRLGGGPEALAMNSRGAVASMLGKPLGKIAYRISRTV</sequence>
<gene>
    <name evidence="4" type="ORF">Ctob_010251</name>
</gene>
<dbReference type="PANTHER" id="PTHR12048:SF0">
    <property type="entry name" value="CCAAT_ENHANCER-BINDING PROTEIN ZETA"/>
    <property type="match status" value="1"/>
</dbReference>
<feature type="compositionally biased region" description="Basic and acidic residues" evidence="2">
    <location>
        <begin position="1"/>
        <end position="11"/>
    </location>
</feature>
<name>A0A0M0JNP7_9EUKA</name>
<evidence type="ECO:0000313" key="4">
    <source>
        <dbReference type="EMBL" id="KOO28209.1"/>
    </source>
</evidence>
<comment type="similarity">
    <text evidence="1">Belongs to the CBF/MAK21 family.</text>
</comment>
<evidence type="ECO:0000256" key="2">
    <source>
        <dbReference type="SAM" id="MobiDB-lite"/>
    </source>
</evidence>
<dbReference type="PANTHER" id="PTHR12048">
    <property type="entry name" value="CCAAT-BINDING FACTOR-RELATED"/>
    <property type="match status" value="1"/>
</dbReference>
<organism evidence="4 5">
    <name type="scientific">Chrysochromulina tobinii</name>
    <dbReference type="NCBI Taxonomy" id="1460289"/>
    <lineage>
        <taxon>Eukaryota</taxon>
        <taxon>Haptista</taxon>
        <taxon>Haptophyta</taxon>
        <taxon>Prymnesiophyceae</taxon>
        <taxon>Prymnesiales</taxon>
        <taxon>Chrysochromulinaceae</taxon>
        <taxon>Chrysochromulina</taxon>
    </lineage>
</organism>
<dbReference type="EMBL" id="JWZX01002604">
    <property type="protein sequence ID" value="KOO28209.1"/>
    <property type="molecule type" value="Genomic_DNA"/>
</dbReference>
<proteinExistence type="inferred from homology"/>
<evidence type="ECO:0000313" key="5">
    <source>
        <dbReference type="Proteomes" id="UP000037460"/>
    </source>
</evidence>
<dbReference type="InterPro" id="IPR040155">
    <property type="entry name" value="CEBPZ/Mak21-like"/>
</dbReference>
<dbReference type="SUPFAM" id="SSF48371">
    <property type="entry name" value="ARM repeat"/>
    <property type="match status" value="1"/>
</dbReference>
<dbReference type="InterPro" id="IPR005612">
    <property type="entry name" value="CCAAT-binding_factor"/>
</dbReference>
<evidence type="ECO:0000256" key="1">
    <source>
        <dbReference type="ARBA" id="ARBA00007797"/>
    </source>
</evidence>
<evidence type="ECO:0000259" key="3">
    <source>
        <dbReference type="Pfam" id="PF03914"/>
    </source>
</evidence>
<dbReference type="Proteomes" id="UP000037460">
    <property type="component" value="Unassembled WGS sequence"/>
</dbReference>
<dbReference type="GO" id="GO:0005634">
    <property type="term" value="C:nucleus"/>
    <property type="evidence" value="ECO:0007669"/>
    <property type="project" value="TreeGrafter"/>
</dbReference>
<dbReference type="AlphaFoldDB" id="A0A0M0JNP7"/>
<feature type="compositionally biased region" description="Low complexity" evidence="2">
    <location>
        <begin position="51"/>
        <end position="60"/>
    </location>
</feature>
<feature type="region of interest" description="Disordered" evidence="2">
    <location>
        <begin position="1"/>
        <end position="85"/>
    </location>
</feature>
<protein>
    <submittedName>
        <fullName evidence="4">Ccaat enhancer-binding protein zeta</fullName>
    </submittedName>
</protein>